<keyword evidence="7 11" id="KW-0067">ATP-binding</keyword>
<name>A0ABR6YLM5_9BURK</name>
<dbReference type="SUPFAM" id="SSF52540">
    <property type="entry name" value="P-loop containing nucleoside triphosphate hydrolases"/>
    <property type="match status" value="2"/>
</dbReference>
<comment type="caution">
    <text evidence="14">The sequence shown here is derived from an EMBL/GenBank/DDBJ whole genome shotgun (WGS) entry which is preliminary data.</text>
</comment>
<evidence type="ECO:0000259" key="12">
    <source>
        <dbReference type="Pfam" id="PF13538"/>
    </source>
</evidence>
<comment type="catalytic activity">
    <reaction evidence="11">
        <text>ATP + H2O = ADP + phosphate + H(+)</text>
        <dbReference type="Rhea" id="RHEA:13065"/>
        <dbReference type="ChEBI" id="CHEBI:15377"/>
        <dbReference type="ChEBI" id="CHEBI:15378"/>
        <dbReference type="ChEBI" id="CHEBI:30616"/>
        <dbReference type="ChEBI" id="CHEBI:43474"/>
        <dbReference type="ChEBI" id="CHEBI:456216"/>
        <dbReference type="EC" id="5.6.2.3"/>
    </reaction>
</comment>
<feature type="domain" description="UvrD-like helicase C-terminal" evidence="12">
    <location>
        <begin position="582"/>
        <end position="628"/>
    </location>
</feature>
<sequence>MPLSSSDLLIRFRYQSAQGTVRHLTAAFVQFLMDLGLHDARLLLAAAVLSEMEAHGHSCVPLDTISATSPGLLGWSDAVWHAITENLDFPDGFDAWRELAIQCEQIFVTDVQQDRQQPLVLDQKRLYLRRYWRYEMAIAAALKQRVFTQLPVSPEKVRKWLDLLFDVSGSAGRETDWQKVACAVAVRSRFAIITGGPGTGKTYTVARLLALLSAISGAPDQLRIALAAPTGKAAARLKQSIDGALAELVFKLGDTLPLPEMTRKIGPARTLHSLLGARPDTRAFRHHAGNPLDIDVLIVDEASMVHLEMMTSLLDALTANTTLILLGDKDQLASVEAGAVLGDLCGEAGAGAYRPETIAYIDAASGQRLTLNDAGQGSPLAQQTVMLKHSRRFSGEIGALAQAVNRSDAGAALACLRQKTDQELCWKEHLQPEGIAELAFAGREGASGSYQEYLSLLAQQPDSDHGMISEAEFHAWVVAVIRAFESFRLLCAVRDGEWGVSGLNQAIERYLDAKGLIRRRHEWYAGRPVMVMQNDYSIGVFNGDIGLTLPDRVRPEVMRVYFLDGERVRQVLTSRLRHVETAFAMTIHKSQGSEFTHAAMVLPAEVNPVMTRELVYTGITRARKYFTLIAASAAVLRYAIEHQTHRIGGLQEMLHELH</sequence>
<dbReference type="CDD" id="cd18809">
    <property type="entry name" value="SF1_C_RecD"/>
    <property type="match status" value="1"/>
</dbReference>
<keyword evidence="10 11" id="KW-0413">Isomerase</keyword>
<keyword evidence="6 11" id="KW-0269">Exonuclease</keyword>
<dbReference type="Gene3D" id="3.40.50.300">
    <property type="entry name" value="P-loop containing nucleotide triphosphate hydrolases"/>
    <property type="match status" value="3"/>
</dbReference>
<evidence type="ECO:0000256" key="5">
    <source>
        <dbReference type="ARBA" id="ARBA00022806"/>
    </source>
</evidence>
<dbReference type="InterPro" id="IPR027785">
    <property type="entry name" value="UvrD-like_helicase_C"/>
</dbReference>
<evidence type="ECO:0000256" key="11">
    <source>
        <dbReference type="HAMAP-Rule" id="MF_01487"/>
    </source>
</evidence>
<evidence type="ECO:0000313" key="14">
    <source>
        <dbReference type="EMBL" id="MBC3884783.1"/>
    </source>
</evidence>
<evidence type="ECO:0000256" key="7">
    <source>
        <dbReference type="ARBA" id="ARBA00022840"/>
    </source>
</evidence>
<dbReference type="InterPro" id="IPR050534">
    <property type="entry name" value="Coronavir_polyprotein_1ab"/>
</dbReference>
<dbReference type="GO" id="GO:0008854">
    <property type="term" value="F:exodeoxyribonuclease V activity"/>
    <property type="evidence" value="ECO:0007669"/>
    <property type="project" value="UniProtKB-EC"/>
</dbReference>
<evidence type="ECO:0000259" key="13">
    <source>
        <dbReference type="Pfam" id="PF21185"/>
    </source>
</evidence>
<evidence type="ECO:0000256" key="4">
    <source>
        <dbReference type="ARBA" id="ARBA00022801"/>
    </source>
</evidence>
<keyword evidence="5 11" id="KW-0347">Helicase</keyword>
<dbReference type="HAMAP" id="MF_01487">
    <property type="entry name" value="RecD"/>
    <property type="match status" value="1"/>
</dbReference>
<dbReference type="CDD" id="cd17933">
    <property type="entry name" value="DEXSc_RecD-like"/>
    <property type="match status" value="1"/>
</dbReference>
<evidence type="ECO:0000313" key="15">
    <source>
        <dbReference type="Proteomes" id="UP000613113"/>
    </source>
</evidence>
<dbReference type="NCBIfam" id="TIGR01447">
    <property type="entry name" value="recD"/>
    <property type="match status" value="1"/>
</dbReference>
<dbReference type="InterPro" id="IPR006344">
    <property type="entry name" value="RecD"/>
</dbReference>
<evidence type="ECO:0000256" key="6">
    <source>
        <dbReference type="ARBA" id="ARBA00022839"/>
    </source>
</evidence>
<accession>A0ABR6YLM5</accession>
<proteinExistence type="inferred from homology"/>
<reference evidence="14 15" key="1">
    <citation type="submission" date="2020-08" db="EMBL/GenBank/DDBJ databases">
        <title>Novel species isolated from subtropical streams in China.</title>
        <authorList>
            <person name="Lu H."/>
        </authorList>
    </citation>
    <scope>NUCLEOTIDE SEQUENCE [LARGE SCALE GENOMIC DNA]</scope>
    <source>
        <strain evidence="14 15">FT31W</strain>
    </source>
</reference>
<dbReference type="Proteomes" id="UP000613113">
    <property type="component" value="Unassembled WGS sequence"/>
</dbReference>
<keyword evidence="15" id="KW-1185">Reference proteome</keyword>
<dbReference type="Gene3D" id="1.10.10.1020">
    <property type="entry name" value="RecBCD complex, subunit RecD, N-terminal domain"/>
    <property type="match status" value="1"/>
</dbReference>
<dbReference type="InterPro" id="IPR027417">
    <property type="entry name" value="P-loop_NTPase"/>
</dbReference>
<dbReference type="Pfam" id="PF21185">
    <property type="entry name" value="RecD_N"/>
    <property type="match status" value="1"/>
</dbReference>
<dbReference type="PANTHER" id="PTHR43788">
    <property type="entry name" value="DNA2/NAM7 HELICASE FAMILY MEMBER"/>
    <property type="match status" value="1"/>
</dbReference>
<evidence type="ECO:0000256" key="8">
    <source>
        <dbReference type="ARBA" id="ARBA00023125"/>
    </source>
</evidence>
<dbReference type="Pfam" id="PF13538">
    <property type="entry name" value="UvrD_C_2"/>
    <property type="match status" value="1"/>
</dbReference>
<keyword evidence="8 11" id="KW-0238">DNA-binding</keyword>
<comment type="similarity">
    <text evidence="11">Belongs to the RecD family.</text>
</comment>
<dbReference type="InterPro" id="IPR049550">
    <property type="entry name" value="RecD_N"/>
</dbReference>
<keyword evidence="9 11" id="KW-0234">DNA repair</keyword>
<protein>
    <recommendedName>
        <fullName evidence="11">RecBCD enzyme subunit RecD</fullName>
        <ecNumber evidence="11">5.6.2.3</ecNumber>
    </recommendedName>
    <alternativeName>
        <fullName evidence="11">DNA 5'-3' helicase subunit RecD</fullName>
    </alternativeName>
    <alternativeName>
        <fullName evidence="11">Exonuclease V subunit RecD</fullName>
        <shortName evidence="11">ExoV subunit RecD</shortName>
    </alternativeName>
    <alternativeName>
        <fullName evidence="11">Helicase/nuclease RecBCD subunit RecD</fullName>
    </alternativeName>
</protein>
<feature type="domain" description="RecBCD enzyme subunit RecD N-terminal" evidence="13">
    <location>
        <begin position="18"/>
        <end position="127"/>
    </location>
</feature>
<keyword evidence="1 11" id="KW-0540">Nuclease</keyword>
<dbReference type="EMBL" id="JACOGC010000002">
    <property type="protein sequence ID" value="MBC3884783.1"/>
    <property type="molecule type" value="Genomic_DNA"/>
</dbReference>
<dbReference type="InterPro" id="IPR041851">
    <property type="entry name" value="RecD_N_sf"/>
</dbReference>
<keyword evidence="4 11" id="KW-0378">Hydrolase</keyword>
<keyword evidence="3 11" id="KW-0227">DNA damage</keyword>
<dbReference type="EC" id="5.6.2.3" evidence="11"/>
<evidence type="ECO:0000256" key="1">
    <source>
        <dbReference type="ARBA" id="ARBA00022722"/>
    </source>
</evidence>
<organism evidence="14 15">
    <name type="scientific">Undibacterium griseum</name>
    <dbReference type="NCBI Taxonomy" id="2762295"/>
    <lineage>
        <taxon>Bacteria</taxon>
        <taxon>Pseudomonadati</taxon>
        <taxon>Pseudomonadota</taxon>
        <taxon>Betaproteobacteria</taxon>
        <taxon>Burkholderiales</taxon>
        <taxon>Oxalobacteraceae</taxon>
        <taxon>Undibacterium</taxon>
    </lineage>
</organism>
<evidence type="ECO:0000256" key="9">
    <source>
        <dbReference type="ARBA" id="ARBA00023204"/>
    </source>
</evidence>
<comment type="miscellaneous">
    <text evidence="11">In the RecBCD complex, RecB has a slow 3'-5' helicase, an exonuclease activity and loads RecA onto ssDNA, RecD has a fast 5'-3' helicase activity, while RecC stimulates the ATPase and processivity of the RecB helicase and contributes to recognition of the Chi site.</text>
</comment>
<dbReference type="PANTHER" id="PTHR43788:SF6">
    <property type="entry name" value="DNA HELICASE B"/>
    <property type="match status" value="1"/>
</dbReference>
<keyword evidence="2 11" id="KW-0547">Nucleotide-binding</keyword>
<evidence type="ECO:0000256" key="10">
    <source>
        <dbReference type="ARBA" id="ARBA00023235"/>
    </source>
</evidence>
<comment type="function">
    <text evidence="11">A helicase/nuclease that prepares dsDNA breaks (DSB) for recombinational DNA repair. Binds to DSBs and unwinds DNA via a highly rapid and processive ATP-dependent bidirectional helicase activity. Unwinds dsDNA until it encounters a Chi (crossover hotspot instigator) sequence from the 3' direction. Cuts ssDNA a few nucleotides 3' to the Chi site. The properties and activities of the enzyme are changed at Chi. The Chi-altered holoenzyme produces a long 3'-ssDNA overhang and facilitates RecA-binding to the ssDNA for homologous DNA recombination and repair. Holoenzyme degrades any linearized DNA that is unable to undergo homologous recombination. In the holoenzyme this subunit has ssDNA-dependent ATPase and 5'-3' helicase activity. When added to pre-assembled RecBC greatly stimulates nuclease activity and augments holoenzyme processivity. Negatively regulates the RecA-loading ability of RecBCD.</text>
</comment>
<evidence type="ECO:0000256" key="3">
    <source>
        <dbReference type="ARBA" id="ARBA00022763"/>
    </source>
</evidence>
<evidence type="ECO:0000256" key="2">
    <source>
        <dbReference type="ARBA" id="ARBA00022741"/>
    </source>
</evidence>
<feature type="binding site" evidence="11">
    <location>
        <begin position="195"/>
        <end position="202"/>
    </location>
    <ligand>
        <name>ATP</name>
        <dbReference type="ChEBI" id="CHEBI:30616"/>
    </ligand>
</feature>
<dbReference type="Pfam" id="PF13245">
    <property type="entry name" value="AAA_19"/>
    <property type="match status" value="1"/>
</dbReference>
<comment type="subunit">
    <text evidence="11">Heterotrimer of RecB, RecC and RecD. All subunits contribute to DNA-binding.</text>
</comment>
<gene>
    <name evidence="11 14" type="primary">recD</name>
    <name evidence="14" type="ORF">H8K27_06560</name>
</gene>